<proteinExistence type="predicted"/>
<sequence>MGIYQKNYNVIAVFLGLGRMAGLCSLSTPKSVGCRCYPYREKTGFNIHFSIKTSFPIKANL</sequence>
<reference evidence="1 2" key="1">
    <citation type="submission" date="2018-04" db="EMBL/GenBank/DDBJ databases">
        <title>Flavobacterium sp. nov., isolated from glacier ice.</title>
        <authorList>
            <person name="Liu Q."/>
            <person name="Xin Y.-H."/>
        </authorList>
    </citation>
    <scope>NUCLEOTIDE SEQUENCE [LARGE SCALE GENOMIC DNA]</scope>
    <source>
        <strain evidence="1 2">RB1R5</strain>
    </source>
</reference>
<dbReference type="AlphaFoldDB" id="A0A2U1JJ92"/>
<dbReference type="Proteomes" id="UP000245449">
    <property type="component" value="Unassembled WGS sequence"/>
</dbReference>
<evidence type="ECO:0000313" key="2">
    <source>
        <dbReference type="Proteomes" id="UP000245449"/>
    </source>
</evidence>
<evidence type="ECO:0000313" key="1">
    <source>
        <dbReference type="EMBL" id="PWA04948.1"/>
    </source>
</evidence>
<organism evidence="1 2">
    <name type="scientific">Flavobacterium psychrotolerans</name>
    <dbReference type="NCBI Taxonomy" id="2169410"/>
    <lineage>
        <taxon>Bacteria</taxon>
        <taxon>Pseudomonadati</taxon>
        <taxon>Bacteroidota</taxon>
        <taxon>Flavobacteriia</taxon>
        <taxon>Flavobacteriales</taxon>
        <taxon>Flavobacteriaceae</taxon>
        <taxon>Flavobacterium</taxon>
    </lineage>
</organism>
<gene>
    <name evidence="1" type="ORF">DB895_09275</name>
</gene>
<dbReference type="EMBL" id="QCZI01000010">
    <property type="protein sequence ID" value="PWA04948.1"/>
    <property type="molecule type" value="Genomic_DNA"/>
</dbReference>
<protein>
    <submittedName>
        <fullName evidence="1">Uncharacterized protein</fullName>
    </submittedName>
</protein>
<accession>A0A2U1JJ92</accession>
<comment type="caution">
    <text evidence="1">The sequence shown here is derived from an EMBL/GenBank/DDBJ whole genome shotgun (WGS) entry which is preliminary data.</text>
</comment>
<name>A0A2U1JJ92_9FLAO</name>
<keyword evidence="2" id="KW-1185">Reference proteome</keyword>